<comment type="caution">
    <text evidence="1">The sequence shown here is derived from an EMBL/GenBank/DDBJ whole genome shotgun (WGS) entry which is preliminary data.</text>
</comment>
<sequence>MDKQIFLKIFKNIYLCKYIFRYVNEDYLYRFSVTAARYNNFSILQWLHNRKEKREDVSLKKGNDWIKRYREKAEIYIYSPMYWAIRNGNQQMLTWLHENRTEAVTYHCYKKSFSQDSEILRWLLVNRQKDIRKLNIVSIMAPLFDVNDHVNLEWVLKNMEFTMSELSRMETYLYPFLESASESVAIFEQHLSMKRPTSFNLSVEERQDVLRFLNKGRRNKSKAMNSAATEGNLTALKWLHQNKSGYRTSTLAMNGAAANGHFDCVIWLHSNRSEGCTLKSMNKAAGNGHSEIVKWLHSNRTEGCSRIAMNKAAENGHLEILIWLHEHRTEGFSARAINGASSNGHLSVLKWFHENINHNVMQGFSAKTMDKAIRNNHFEVVKWLHENRTEGCTEAGVELAAKLKDMSILWWLHKNMDIPFTEKVLRNGIKSHQRTKVKWLYENRSEFQTIESIKIIFEHLFNKDSSNNVQWMVENISFSKDRLESIKKELFSKYPNATNSIIVFENLLK</sequence>
<accession>D3BTE3</accession>
<dbReference type="STRING" id="670386.D3BTE3"/>
<dbReference type="AlphaFoldDB" id="D3BTE3"/>
<proteinExistence type="predicted"/>
<keyword evidence="2" id="KW-1185">Reference proteome</keyword>
<reference evidence="1 2" key="1">
    <citation type="journal article" date="2011" name="Genome Res.">
        <title>Phylogeny-wide analysis of social amoeba genomes highlights ancient origins for complex intercellular communication.</title>
        <authorList>
            <person name="Heidel A.J."/>
            <person name="Lawal H.M."/>
            <person name="Felder M."/>
            <person name="Schilde C."/>
            <person name="Helps N.R."/>
            <person name="Tunggal B."/>
            <person name="Rivero F."/>
            <person name="John U."/>
            <person name="Schleicher M."/>
            <person name="Eichinger L."/>
            <person name="Platzer M."/>
            <person name="Noegel A.A."/>
            <person name="Schaap P."/>
            <person name="Gloeckner G."/>
        </authorList>
    </citation>
    <scope>NUCLEOTIDE SEQUENCE [LARGE SCALE GENOMIC DNA]</scope>
    <source>
        <strain evidence="2">ATCC 26659 / Pp 5 / PN500</strain>
    </source>
</reference>
<dbReference type="Proteomes" id="UP000001396">
    <property type="component" value="Unassembled WGS sequence"/>
</dbReference>
<dbReference type="PANTHER" id="PTHR46586:SF3">
    <property type="entry name" value="ANKYRIN REPEAT-CONTAINING PROTEIN"/>
    <property type="match status" value="1"/>
</dbReference>
<dbReference type="Gene3D" id="1.25.40.20">
    <property type="entry name" value="Ankyrin repeat-containing domain"/>
    <property type="match status" value="2"/>
</dbReference>
<dbReference type="GeneID" id="31366905"/>
<dbReference type="InParanoid" id="D3BTE3"/>
<gene>
    <name evidence="1" type="ORF">PPL_11437</name>
</gene>
<dbReference type="EMBL" id="ADBJ01000056">
    <property type="protein sequence ID" value="EFA75360.1"/>
    <property type="molecule type" value="Genomic_DNA"/>
</dbReference>
<dbReference type="InterPro" id="IPR002110">
    <property type="entry name" value="Ankyrin_rpt"/>
</dbReference>
<name>D3BTE3_HETP5</name>
<dbReference type="InterPro" id="IPR052050">
    <property type="entry name" value="SecEffector_AnkRepeat"/>
</dbReference>
<evidence type="ECO:0000313" key="1">
    <source>
        <dbReference type="EMBL" id="EFA75360.1"/>
    </source>
</evidence>
<dbReference type="RefSeq" id="XP_020427494.1">
    <property type="nucleotide sequence ID" value="XM_020582191.1"/>
</dbReference>
<dbReference type="InterPro" id="IPR036770">
    <property type="entry name" value="Ankyrin_rpt-contain_sf"/>
</dbReference>
<dbReference type="Pfam" id="PF12796">
    <property type="entry name" value="Ank_2"/>
    <property type="match status" value="1"/>
</dbReference>
<protein>
    <recommendedName>
        <fullName evidence="3">Ankyrin repeat protein</fullName>
    </recommendedName>
</protein>
<evidence type="ECO:0000313" key="2">
    <source>
        <dbReference type="Proteomes" id="UP000001396"/>
    </source>
</evidence>
<organism evidence="1 2">
    <name type="scientific">Heterostelium pallidum (strain ATCC 26659 / Pp 5 / PN500)</name>
    <name type="common">Cellular slime mold</name>
    <name type="synonym">Polysphondylium pallidum</name>
    <dbReference type="NCBI Taxonomy" id="670386"/>
    <lineage>
        <taxon>Eukaryota</taxon>
        <taxon>Amoebozoa</taxon>
        <taxon>Evosea</taxon>
        <taxon>Eumycetozoa</taxon>
        <taxon>Dictyostelia</taxon>
        <taxon>Acytosteliales</taxon>
        <taxon>Acytosteliaceae</taxon>
        <taxon>Heterostelium</taxon>
    </lineage>
</organism>
<dbReference type="PANTHER" id="PTHR46586">
    <property type="entry name" value="ANKYRIN REPEAT-CONTAINING PROTEIN"/>
    <property type="match status" value="1"/>
</dbReference>
<evidence type="ECO:0008006" key="3">
    <source>
        <dbReference type="Google" id="ProtNLM"/>
    </source>
</evidence>
<dbReference type="SUPFAM" id="SSF48403">
    <property type="entry name" value="Ankyrin repeat"/>
    <property type="match status" value="1"/>
</dbReference>